<dbReference type="Gene3D" id="3.40.50.1820">
    <property type="entry name" value="alpha/beta hydrolase"/>
    <property type="match status" value="1"/>
</dbReference>
<comment type="caution">
    <text evidence="2">The sequence shown here is derived from an EMBL/GenBank/DDBJ whole genome shotgun (WGS) entry which is preliminary data.</text>
</comment>
<accession>A0ABP8BQ17</accession>
<protein>
    <recommendedName>
        <fullName evidence="1">Serine aminopeptidase S33 domain-containing protein</fullName>
    </recommendedName>
</protein>
<proteinExistence type="predicted"/>
<feature type="domain" description="Serine aminopeptidase S33" evidence="1">
    <location>
        <begin position="4"/>
        <end position="79"/>
    </location>
</feature>
<dbReference type="InterPro" id="IPR029058">
    <property type="entry name" value="AB_hydrolase_fold"/>
</dbReference>
<reference evidence="3" key="1">
    <citation type="journal article" date="2019" name="Int. J. Syst. Evol. Microbiol.">
        <title>The Global Catalogue of Microorganisms (GCM) 10K type strain sequencing project: providing services to taxonomists for standard genome sequencing and annotation.</title>
        <authorList>
            <consortium name="The Broad Institute Genomics Platform"/>
            <consortium name="The Broad Institute Genome Sequencing Center for Infectious Disease"/>
            <person name="Wu L."/>
            <person name="Ma J."/>
        </authorList>
    </citation>
    <scope>NUCLEOTIDE SEQUENCE [LARGE SCALE GENOMIC DNA]</scope>
    <source>
        <strain evidence="3">JCM 17626</strain>
    </source>
</reference>
<organism evidence="2 3">
    <name type="scientific">Pedobacter jeongneungensis</name>
    <dbReference type="NCBI Taxonomy" id="947309"/>
    <lineage>
        <taxon>Bacteria</taxon>
        <taxon>Pseudomonadati</taxon>
        <taxon>Bacteroidota</taxon>
        <taxon>Sphingobacteriia</taxon>
        <taxon>Sphingobacteriales</taxon>
        <taxon>Sphingobacteriaceae</taxon>
        <taxon>Pedobacter</taxon>
    </lineage>
</organism>
<evidence type="ECO:0000313" key="2">
    <source>
        <dbReference type="EMBL" id="GAA4213213.1"/>
    </source>
</evidence>
<dbReference type="EMBL" id="BAABBY010000015">
    <property type="protein sequence ID" value="GAA4213213.1"/>
    <property type="molecule type" value="Genomic_DNA"/>
</dbReference>
<keyword evidence="3" id="KW-1185">Reference proteome</keyword>
<dbReference type="InterPro" id="IPR022742">
    <property type="entry name" value="Hydrolase_4"/>
</dbReference>
<evidence type="ECO:0000313" key="3">
    <source>
        <dbReference type="Proteomes" id="UP001501772"/>
    </source>
</evidence>
<name>A0ABP8BQ17_9SPHI</name>
<gene>
    <name evidence="2" type="ORF">GCM10022289_45060</name>
</gene>
<sequence>MVLDWGYNVLVVDYRSFGKSGGELLGENQLYADAEQIYAFARALDYRNEEIILYCYSMGVAMVCHLASRKGAKAVIMESGYSSVDEMEFAKGLCPSYPLNNAEKAKHILIPALVIHGELDEVITVDHAERIWENLASDVKEINILTGGGHGDLKGMAGYAGFINGFIDRLG</sequence>
<dbReference type="PANTHER" id="PTHR12277:SF81">
    <property type="entry name" value="PROTEIN ABHD13"/>
    <property type="match status" value="1"/>
</dbReference>
<evidence type="ECO:0000259" key="1">
    <source>
        <dbReference type="Pfam" id="PF12146"/>
    </source>
</evidence>
<dbReference type="SUPFAM" id="SSF53474">
    <property type="entry name" value="alpha/beta-Hydrolases"/>
    <property type="match status" value="1"/>
</dbReference>
<dbReference type="Pfam" id="PF12146">
    <property type="entry name" value="Hydrolase_4"/>
    <property type="match status" value="1"/>
</dbReference>
<dbReference type="Proteomes" id="UP001501772">
    <property type="component" value="Unassembled WGS sequence"/>
</dbReference>
<dbReference type="RefSeq" id="WP_344853686.1">
    <property type="nucleotide sequence ID" value="NZ_BAABBY010000015.1"/>
</dbReference>
<dbReference type="PANTHER" id="PTHR12277">
    <property type="entry name" value="ALPHA/BETA HYDROLASE DOMAIN-CONTAINING PROTEIN"/>
    <property type="match status" value="1"/>
</dbReference>